<reference evidence="2 3" key="1">
    <citation type="submission" date="2016-08" db="EMBL/GenBank/DDBJ databases">
        <title>Genome of Bacillus solimangrovi GH2-4.</title>
        <authorList>
            <person name="Lim S."/>
            <person name="Kim B.-C."/>
        </authorList>
    </citation>
    <scope>NUCLEOTIDE SEQUENCE [LARGE SCALE GENOMIC DNA]</scope>
    <source>
        <strain evidence="2 3">GH2-4</strain>
    </source>
</reference>
<keyword evidence="1" id="KW-1133">Transmembrane helix</keyword>
<keyword evidence="3" id="KW-1185">Reference proteome</keyword>
<evidence type="ECO:0000256" key="1">
    <source>
        <dbReference type="SAM" id="Phobius"/>
    </source>
</evidence>
<comment type="caution">
    <text evidence="2">The sequence shown here is derived from an EMBL/GenBank/DDBJ whole genome shotgun (WGS) entry which is preliminary data.</text>
</comment>
<organism evidence="2 3">
    <name type="scientific">Bacillus solimangrovi</name>
    <dbReference type="NCBI Taxonomy" id="1305675"/>
    <lineage>
        <taxon>Bacteria</taxon>
        <taxon>Bacillati</taxon>
        <taxon>Bacillota</taxon>
        <taxon>Bacilli</taxon>
        <taxon>Bacillales</taxon>
        <taxon>Bacillaceae</taxon>
        <taxon>Bacillus</taxon>
    </lineage>
</organism>
<evidence type="ECO:0000313" key="3">
    <source>
        <dbReference type="Proteomes" id="UP000095209"/>
    </source>
</evidence>
<protein>
    <recommendedName>
        <fullName evidence="4">YlaF family protein</fullName>
    </recommendedName>
</protein>
<sequence>MKNVKWVFLGYAFAVTACLVGVGFAVGEQSIFGITMFIVVATLFMGAGFKTKKRYREAGKL</sequence>
<dbReference type="InterPro" id="IPR035211">
    <property type="entry name" value="DUF5325"/>
</dbReference>
<dbReference type="AlphaFoldDB" id="A0A1E5LII8"/>
<proteinExistence type="predicted"/>
<name>A0A1E5LII8_9BACI</name>
<dbReference type="Proteomes" id="UP000095209">
    <property type="component" value="Unassembled WGS sequence"/>
</dbReference>
<feature type="transmembrane region" description="Helical" evidence="1">
    <location>
        <begin position="7"/>
        <end position="25"/>
    </location>
</feature>
<dbReference type="Pfam" id="PF17259">
    <property type="entry name" value="DUF5325"/>
    <property type="match status" value="1"/>
</dbReference>
<evidence type="ECO:0000313" key="2">
    <source>
        <dbReference type="EMBL" id="OEH93899.1"/>
    </source>
</evidence>
<gene>
    <name evidence="2" type="ORF">BFG57_10535</name>
</gene>
<dbReference type="EMBL" id="MJEH01000007">
    <property type="protein sequence ID" value="OEH93899.1"/>
    <property type="molecule type" value="Genomic_DNA"/>
</dbReference>
<keyword evidence="1" id="KW-0472">Membrane</keyword>
<keyword evidence="1" id="KW-0812">Transmembrane</keyword>
<feature type="transmembrane region" description="Helical" evidence="1">
    <location>
        <begin position="31"/>
        <end position="49"/>
    </location>
</feature>
<dbReference type="PROSITE" id="PS51257">
    <property type="entry name" value="PROKAR_LIPOPROTEIN"/>
    <property type="match status" value="1"/>
</dbReference>
<dbReference type="OrthoDB" id="2679959at2"/>
<accession>A0A1E5LII8</accession>
<evidence type="ECO:0008006" key="4">
    <source>
        <dbReference type="Google" id="ProtNLM"/>
    </source>
</evidence>
<dbReference type="RefSeq" id="WP_069716043.1">
    <property type="nucleotide sequence ID" value="NZ_MJEH01000007.1"/>
</dbReference>